<gene>
    <name evidence="1" type="ORF">AVDCRST_MAG93-3613</name>
</gene>
<proteinExistence type="predicted"/>
<name>A0A6J4JTQ3_9CHLR</name>
<organism evidence="1">
    <name type="scientific">uncultured Chloroflexia bacterium</name>
    <dbReference type="NCBI Taxonomy" id="1672391"/>
    <lineage>
        <taxon>Bacteria</taxon>
        <taxon>Bacillati</taxon>
        <taxon>Chloroflexota</taxon>
        <taxon>Chloroflexia</taxon>
        <taxon>environmental samples</taxon>
    </lineage>
</organism>
<dbReference type="EMBL" id="CADCTR010001230">
    <property type="protein sequence ID" value="CAA9287049.1"/>
    <property type="molecule type" value="Genomic_DNA"/>
</dbReference>
<accession>A0A6J4JTQ3</accession>
<evidence type="ECO:0000313" key="1">
    <source>
        <dbReference type="EMBL" id="CAA9287049.1"/>
    </source>
</evidence>
<protein>
    <submittedName>
        <fullName evidence="1">Uncharacterized protein</fullName>
    </submittedName>
</protein>
<reference evidence="1" key="1">
    <citation type="submission" date="2020-02" db="EMBL/GenBank/DDBJ databases">
        <authorList>
            <person name="Meier V. D."/>
        </authorList>
    </citation>
    <scope>NUCLEOTIDE SEQUENCE</scope>
    <source>
        <strain evidence="1">AVDCRST_MAG93</strain>
    </source>
</reference>
<dbReference type="AlphaFoldDB" id="A0A6J4JTQ3"/>
<sequence length="52" mass="5712">MPCPASPERRSSCRVLPSDRAAATGAALDRLGLRYRQEIRKPAILKCSTLMP</sequence>